<name>A0A7Y0QIT3_CELFI</name>
<proteinExistence type="predicted"/>
<gene>
    <name evidence="2" type="ORF">HIR71_15335</name>
</gene>
<feature type="region of interest" description="Disordered" evidence="1">
    <location>
        <begin position="60"/>
        <end position="80"/>
    </location>
</feature>
<sequence>MRAARGALVLGLAASIAVVTYGTGASRDSAAAAAAPVADAASISVGEVLSVARVDLKPPPSLTVGPHAPRGGARASRGGERAEVPLCDGVVTDIGTNGRVPVEELCDLWQAPYRDRADAAVALIALNEAYEARFGTAICLTSGYRTFE</sequence>
<dbReference type="RefSeq" id="WP_169325945.1">
    <property type="nucleotide sequence ID" value="NZ_JABCJJ010000042.1"/>
</dbReference>
<dbReference type="AlphaFoldDB" id="A0A7Y0QIT3"/>
<keyword evidence="3" id="KW-1185">Reference proteome</keyword>
<dbReference type="EMBL" id="JABCJJ010000042">
    <property type="protein sequence ID" value="NMR21573.1"/>
    <property type="molecule type" value="Genomic_DNA"/>
</dbReference>
<accession>A0A7Y0QIT3</accession>
<evidence type="ECO:0000313" key="2">
    <source>
        <dbReference type="EMBL" id="NMR21573.1"/>
    </source>
</evidence>
<reference evidence="2 3" key="1">
    <citation type="submission" date="2020-04" db="EMBL/GenBank/DDBJ databases">
        <title>Sequencing and Assembly of C. fimi.</title>
        <authorList>
            <person name="Ramsey A.R."/>
        </authorList>
    </citation>
    <scope>NUCLEOTIDE SEQUENCE [LARGE SCALE GENOMIC DNA]</scope>
    <source>
        <strain evidence="2 3">SB</strain>
    </source>
</reference>
<comment type="caution">
    <text evidence="2">The sequence shown here is derived from an EMBL/GenBank/DDBJ whole genome shotgun (WGS) entry which is preliminary data.</text>
</comment>
<evidence type="ECO:0000313" key="3">
    <source>
        <dbReference type="Proteomes" id="UP000562124"/>
    </source>
</evidence>
<protein>
    <submittedName>
        <fullName evidence="2">Uncharacterized protein</fullName>
    </submittedName>
</protein>
<dbReference type="Proteomes" id="UP000562124">
    <property type="component" value="Unassembled WGS sequence"/>
</dbReference>
<evidence type="ECO:0000256" key="1">
    <source>
        <dbReference type="SAM" id="MobiDB-lite"/>
    </source>
</evidence>
<organism evidence="2 3">
    <name type="scientific">Cellulomonas fimi</name>
    <dbReference type="NCBI Taxonomy" id="1708"/>
    <lineage>
        <taxon>Bacteria</taxon>
        <taxon>Bacillati</taxon>
        <taxon>Actinomycetota</taxon>
        <taxon>Actinomycetes</taxon>
        <taxon>Micrococcales</taxon>
        <taxon>Cellulomonadaceae</taxon>
        <taxon>Cellulomonas</taxon>
    </lineage>
</organism>